<feature type="compositionally biased region" description="Low complexity" evidence="1">
    <location>
        <begin position="336"/>
        <end position="354"/>
    </location>
</feature>
<dbReference type="AlphaFoldDB" id="A0A2G9GUD8"/>
<organism evidence="2 3">
    <name type="scientific">Handroanthus impetiginosus</name>
    <dbReference type="NCBI Taxonomy" id="429701"/>
    <lineage>
        <taxon>Eukaryota</taxon>
        <taxon>Viridiplantae</taxon>
        <taxon>Streptophyta</taxon>
        <taxon>Embryophyta</taxon>
        <taxon>Tracheophyta</taxon>
        <taxon>Spermatophyta</taxon>
        <taxon>Magnoliopsida</taxon>
        <taxon>eudicotyledons</taxon>
        <taxon>Gunneridae</taxon>
        <taxon>Pentapetalae</taxon>
        <taxon>asterids</taxon>
        <taxon>lamiids</taxon>
        <taxon>Lamiales</taxon>
        <taxon>Bignoniaceae</taxon>
        <taxon>Crescentiina</taxon>
        <taxon>Tabebuia alliance</taxon>
        <taxon>Handroanthus</taxon>
    </lineage>
</organism>
<comment type="caution">
    <text evidence="2">The sequence shown here is derived from an EMBL/GenBank/DDBJ whole genome shotgun (WGS) entry which is preliminary data.</text>
</comment>
<feature type="compositionally biased region" description="Basic and acidic residues" evidence="1">
    <location>
        <begin position="30"/>
        <end position="39"/>
    </location>
</feature>
<feature type="compositionally biased region" description="Polar residues" evidence="1">
    <location>
        <begin position="1"/>
        <end position="27"/>
    </location>
</feature>
<accession>A0A2G9GUD8</accession>
<dbReference type="OrthoDB" id="162989at2759"/>
<proteinExistence type="predicted"/>
<reference evidence="3" key="1">
    <citation type="journal article" date="2018" name="Gigascience">
        <title>Genome assembly of the Pink Ipe (Handroanthus impetiginosus, Bignoniaceae), a highly valued, ecologically keystone Neotropical timber forest tree.</title>
        <authorList>
            <person name="Silva-Junior O.B."/>
            <person name="Grattapaglia D."/>
            <person name="Novaes E."/>
            <person name="Collevatti R.G."/>
        </authorList>
    </citation>
    <scope>NUCLEOTIDE SEQUENCE [LARGE SCALE GENOMIC DNA]</scope>
    <source>
        <strain evidence="3">cv. UFG-1</strain>
    </source>
</reference>
<feature type="region of interest" description="Disordered" evidence="1">
    <location>
        <begin position="1"/>
        <end position="57"/>
    </location>
</feature>
<feature type="region of interest" description="Disordered" evidence="1">
    <location>
        <begin position="223"/>
        <end position="286"/>
    </location>
</feature>
<name>A0A2G9GUD8_9LAMI</name>
<dbReference type="PANTHER" id="PTHR47512:SF3">
    <property type="entry name" value="CHALCONE-FLAVONONE ISOMERASE FAMILY PROTEIN"/>
    <property type="match status" value="1"/>
</dbReference>
<feature type="compositionally biased region" description="Acidic residues" evidence="1">
    <location>
        <begin position="258"/>
        <end position="281"/>
    </location>
</feature>
<evidence type="ECO:0000256" key="1">
    <source>
        <dbReference type="SAM" id="MobiDB-lite"/>
    </source>
</evidence>
<evidence type="ECO:0000313" key="3">
    <source>
        <dbReference type="Proteomes" id="UP000231279"/>
    </source>
</evidence>
<gene>
    <name evidence="2" type="ORF">CDL12_18513</name>
</gene>
<dbReference type="PANTHER" id="PTHR47512">
    <property type="entry name" value="EXPRESSED PROTEIN"/>
    <property type="match status" value="1"/>
</dbReference>
<protein>
    <submittedName>
        <fullName evidence="2">Uncharacterized protein</fullName>
    </submittedName>
</protein>
<dbReference type="Proteomes" id="UP000231279">
    <property type="component" value="Unassembled WGS sequence"/>
</dbReference>
<evidence type="ECO:0000313" key="2">
    <source>
        <dbReference type="EMBL" id="PIN08904.1"/>
    </source>
</evidence>
<feature type="region of interest" description="Disordered" evidence="1">
    <location>
        <begin position="333"/>
        <end position="380"/>
    </location>
</feature>
<sequence>METPSSTRRVTRSQTLAAASAKNSNLPLSRKVEDSEKTMTKSRQRTGKKQQQDRSALIDITNDSPIVGLAMGNLETPSSAMSKKRVSSQGKFARTPGSGEALLRGQVKTLLQKVEEEAEVSKITLENRPVFNLQGLVNSPMNFAAPTPANTPQVLTFSANSDGLPSVTPSMVNEELLIPKMITENEEEDKGPENLITRSLLLDFSEKSETSDLSDCTSVMSYQGTISGDTGNSKEKLSTDDDDASIWSIQVNASSTRDEDEAEEESVDDFSFEEEEEEDDHDHDHDFIGDNDGILDELCEGMSKISVKDGLKFTGKHIRFIYNSDDDEIEGEEEVCGGCEVESSAASSSSSSPSRGMLHLKGLPTPKGKHLRFPEESKDN</sequence>
<dbReference type="STRING" id="429701.A0A2G9GUD8"/>
<dbReference type="EMBL" id="NKXS01003669">
    <property type="protein sequence ID" value="PIN08904.1"/>
    <property type="molecule type" value="Genomic_DNA"/>
</dbReference>
<keyword evidence="3" id="KW-1185">Reference proteome</keyword>